<dbReference type="AlphaFoldDB" id="A0A433ZQM2"/>
<proteinExistence type="predicted"/>
<accession>A0A433ZQM2</accession>
<dbReference type="Proteomes" id="UP000286908">
    <property type="component" value="Unassembled WGS sequence"/>
</dbReference>
<gene>
    <name evidence="1" type="ORF">CKG00_14545</name>
</gene>
<evidence type="ECO:0000313" key="1">
    <source>
        <dbReference type="EMBL" id="RUT64412.1"/>
    </source>
</evidence>
<geneLocation type="plasmid" evidence="1">
    <name>unnamed1</name>
</geneLocation>
<organism evidence="1 2">
    <name type="scientific">Morganella morganii</name>
    <name type="common">Proteus morganii</name>
    <dbReference type="NCBI Taxonomy" id="582"/>
    <lineage>
        <taxon>Bacteria</taxon>
        <taxon>Pseudomonadati</taxon>
        <taxon>Pseudomonadota</taxon>
        <taxon>Gammaproteobacteria</taxon>
        <taxon>Enterobacterales</taxon>
        <taxon>Morganellaceae</taxon>
        <taxon>Morganella</taxon>
    </lineage>
</organism>
<reference evidence="1 2" key="1">
    <citation type="submission" date="2017-08" db="EMBL/GenBank/DDBJ databases">
        <title>Draft genome sequence of pheromone producing symbiont Morganella morganii, of the female New Zealand grass grub Costelytra giveni.</title>
        <authorList>
            <person name="Laugraud A."/>
            <person name="Young S.D."/>
            <person name="Hurst M.H."/>
        </authorList>
    </citation>
    <scope>NUCLEOTIDE SEQUENCE [LARGE SCALE GENOMIC DNA]</scope>
    <source>
        <strain evidence="1 2">MMsCG</strain>
        <plasmid evidence="1">unnamed1</plasmid>
    </source>
</reference>
<dbReference type="InterPro" id="IPR010665">
    <property type="entry name" value="DUF1240"/>
</dbReference>
<sequence>MLTDYEYKMCNNISQMSLTNYVRDLSLCN</sequence>
<name>A0A433ZQM2_MORMO</name>
<dbReference type="EMBL" id="NRQY01000002">
    <property type="protein sequence ID" value="RUT64412.1"/>
    <property type="molecule type" value="Genomic_DNA"/>
</dbReference>
<keyword evidence="1" id="KW-0614">Plasmid</keyword>
<comment type="caution">
    <text evidence="1">The sequence shown here is derived from an EMBL/GenBank/DDBJ whole genome shotgun (WGS) entry which is preliminary data.</text>
</comment>
<dbReference type="Pfam" id="PF06836">
    <property type="entry name" value="DUF1240"/>
    <property type="match status" value="1"/>
</dbReference>
<protein>
    <submittedName>
        <fullName evidence="1">Uncharacterized protein</fullName>
    </submittedName>
</protein>
<evidence type="ECO:0000313" key="2">
    <source>
        <dbReference type="Proteomes" id="UP000286908"/>
    </source>
</evidence>